<dbReference type="InterPro" id="IPR002347">
    <property type="entry name" value="SDR_fam"/>
</dbReference>
<dbReference type="SUPFAM" id="SSF51735">
    <property type="entry name" value="NAD(P)-binding Rossmann-fold domains"/>
    <property type="match status" value="1"/>
</dbReference>
<dbReference type="InterPro" id="IPR057326">
    <property type="entry name" value="KR_dom"/>
</dbReference>
<evidence type="ECO:0000256" key="2">
    <source>
        <dbReference type="ARBA" id="ARBA00023002"/>
    </source>
</evidence>
<comment type="caution">
    <text evidence="4">The sequence shown here is derived from an EMBL/GenBank/DDBJ whole genome shotgun (WGS) entry which is preliminary data.</text>
</comment>
<dbReference type="PRINTS" id="PR00081">
    <property type="entry name" value="GDHRDH"/>
</dbReference>
<sequence>MTSTPSAQELFSLDGTVALVTGGASGIGLAAAEVLASAGARTIIASLPGDRPAEVAAASPYADRLSGVDCDVTDADQLAALITGVRDEFGRLDTVFCNAGVALDQGPHLVSTDAQLDAMIDLHVRSVLRTANLALPLMAEKGGGSFIIMSSLAGLRGNRTIGLYGITKAANAQLARNLAVQWGDRNIRVNAISPGVIATEFARGITDDPALAEARLAKTPLGRFGEPSHIAGTVLWLASPAGSFTSGQNIVVDGGTLVSD</sequence>
<accession>A0A8J3GSC4</accession>
<dbReference type="SMART" id="SM00822">
    <property type="entry name" value="PKS_KR"/>
    <property type="match status" value="1"/>
</dbReference>
<name>A0A8J3GSC4_9MICO</name>
<evidence type="ECO:0000313" key="4">
    <source>
        <dbReference type="EMBL" id="GHF22710.1"/>
    </source>
</evidence>
<dbReference type="Proteomes" id="UP000617531">
    <property type="component" value="Unassembled WGS sequence"/>
</dbReference>
<evidence type="ECO:0000259" key="3">
    <source>
        <dbReference type="SMART" id="SM00822"/>
    </source>
</evidence>
<keyword evidence="5" id="KW-1185">Reference proteome</keyword>
<proteinExistence type="inferred from homology"/>
<dbReference type="GO" id="GO:0016491">
    <property type="term" value="F:oxidoreductase activity"/>
    <property type="evidence" value="ECO:0007669"/>
    <property type="project" value="UniProtKB-KW"/>
</dbReference>
<dbReference type="PANTHER" id="PTHR43669:SF14">
    <property type="entry name" value="OXIDOREDUCTASE"/>
    <property type="match status" value="1"/>
</dbReference>
<dbReference type="AlphaFoldDB" id="A0A8J3GSC4"/>
<organism evidence="4 5">
    <name type="scientific">Pseudolysinimonas yzui</name>
    <dbReference type="NCBI Taxonomy" id="2708254"/>
    <lineage>
        <taxon>Bacteria</taxon>
        <taxon>Bacillati</taxon>
        <taxon>Actinomycetota</taxon>
        <taxon>Actinomycetes</taxon>
        <taxon>Micrococcales</taxon>
        <taxon>Microbacteriaceae</taxon>
        <taxon>Pseudolysinimonas</taxon>
    </lineage>
</organism>
<keyword evidence="2" id="KW-0560">Oxidoreductase</keyword>
<reference evidence="4" key="1">
    <citation type="journal article" date="2014" name="Int. J. Syst. Evol. Microbiol.">
        <title>Complete genome sequence of Corynebacterium casei LMG S-19264T (=DSM 44701T), isolated from a smear-ripened cheese.</title>
        <authorList>
            <consortium name="US DOE Joint Genome Institute (JGI-PGF)"/>
            <person name="Walter F."/>
            <person name="Albersmeier A."/>
            <person name="Kalinowski J."/>
            <person name="Ruckert C."/>
        </authorList>
    </citation>
    <scope>NUCLEOTIDE SEQUENCE</scope>
    <source>
        <strain evidence="4">CGMCC 1.16548</strain>
    </source>
</reference>
<gene>
    <name evidence="4" type="ORF">GCM10011600_24820</name>
</gene>
<dbReference type="Gene3D" id="3.40.50.720">
    <property type="entry name" value="NAD(P)-binding Rossmann-like Domain"/>
    <property type="match status" value="1"/>
</dbReference>
<comment type="similarity">
    <text evidence="1">Belongs to the short-chain dehydrogenases/reductases (SDR) family.</text>
</comment>
<reference evidence="4" key="2">
    <citation type="submission" date="2020-09" db="EMBL/GenBank/DDBJ databases">
        <authorList>
            <person name="Sun Q."/>
            <person name="Zhou Y."/>
        </authorList>
    </citation>
    <scope>NUCLEOTIDE SEQUENCE</scope>
    <source>
        <strain evidence="4">CGMCC 1.16548</strain>
    </source>
</reference>
<dbReference type="RefSeq" id="WP_229842090.1">
    <property type="nucleotide sequence ID" value="NZ_BNAI01000006.1"/>
</dbReference>
<dbReference type="InterPro" id="IPR036291">
    <property type="entry name" value="NAD(P)-bd_dom_sf"/>
</dbReference>
<feature type="domain" description="Ketoreductase" evidence="3">
    <location>
        <begin position="16"/>
        <end position="195"/>
    </location>
</feature>
<evidence type="ECO:0000313" key="5">
    <source>
        <dbReference type="Proteomes" id="UP000617531"/>
    </source>
</evidence>
<dbReference type="Pfam" id="PF13561">
    <property type="entry name" value="adh_short_C2"/>
    <property type="match status" value="1"/>
</dbReference>
<evidence type="ECO:0000256" key="1">
    <source>
        <dbReference type="ARBA" id="ARBA00006484"/>
    </source>
</evidence>
<dbReference type="EMBL" id="BNAI01000006">
    <property type="protein sequence ID" value="GHF22710.1"/>
    <property type="molecule type" value="Genomic_DNA"/>
</dbReference>
<protein>
    <submittedName>
        <fullName evidence="4">Short-chain dehydrogenase</fullName>
    </submittedName>
</protein>
<dbReference type="CDD" id="cd05233">
    <property type="entry name" value="SDR_c"/>
    <property type="match status" value="1"/>
</dbReference>
<dbReference type="PANTHER" id="PTHR43669">
    <property type="entry name" value="5-KETO-D-GLUCONATE 5-REDUCTASE"/>
    <property type="match status" value="1"/>
</dbReference>
<dbReference type="FunFam" id="3.40.50.720:FF:000084">
    <property type="entry name" value="Short-chain dehydrogenase reductase"/>
    <property type="match status" value="1"/>
</dbReference>